<gene>
    <name evidence="3" type="ORF">ETAA8_41390</name>
</gene>
<feature type="signal peptide" evidence="1">
    <location>
        <begin position="1"/>
        <end position="23"/>
    </location>
</feature>
<evidence type="ECO:0000313" key="4">
    <source>
        <dbReference type="Proteomes" id="UP000315017"/>
    </source>
</evidence>
<evidence type="ECO:0000259" key="2">
    <source>
        <dbReference type="Pfam" id="PF06439"/>
    </source>
</evidence>
<feature type="chain" id="PRO_5021785166" description="3-keto-alpha-glucoside-1,2-lyase/3-keto-2-hydroxy-glucal hydratase domain-containing protein" evidence="1">
    <location>
        <begin position="24"/>
        <end position="248"/>
    </location>
</feature>
<dbReference type="InterPro" id="IPR010496">
    <property type="entry name" value="AL/BT2_dom"/>
</dbReference>
<dbReference type="OrthoDB" id="259356at2"/>
<dbReference type="Gene3D" id="2.60.120.560">
    <property type="entry name" value="Exo-inulinase, domain 1"/>
    <property type="match status" value="1"/>
</dbReference>
<proteinExistence type="predicted"/>
<keyword evidence="4" id="KW-1185">Reference proteome</keyword>
<dbReference type="KEGG" id="aagg:ETAA8_41390"/>
<feature type="domain" description="3-keto-alpha-glucoside-1,2-lyase/3-keto-2-hydroxy-glucal hydratase" evidence="2">
    <location>
        <begin position="43"/>
        <end position="239"/>
    </location>
</feature>
<keyword evidence="1" id="KW-0732">Signal</keyword>
<dbReference type="AlphaFoldDB" id="A0A517YFT3"/>
<sequence precursor="true">MPKRIRSCVIFFVFCCSSSGLPADPPAVTKTPPTSATVRKTVGLFNGKDLTGWQVDVPELDKNPDAKATFIVRDGLLVSLGQPAGHLITKEKYENYRLAVEYRFAAKPGNCGVLVHASTPRALYKMFPKSIEVQMNSGHAGDFWCIVEDITVPDMVNRRGPQETWGVTEGKARRILNLTDDSEKKPGEWNTMVIECVQDAVKVWVNGDLVNHGTKCTATKGQIALQAEGSEVEFCKLELTPITKLTEP</sequence>
<evidence type="ECO:0000313" key="3">
    <source>
        <dbReference type="EMBL" id="QDU29032.1"/>
    </source>
</evidence>
<dbReference type="Pfam" id="PF06439">
    <property type="entry name" value="3keto-disac_hyd"/>
    <property type="match status" value="1"/>
</dbReference>
<accession>A0A517YFT3</accession>
<dbReference type="RefSeq" id="WP_145092266.1">
    <property type="nucleotide sequence ID" value="NZ_CP036274.1"/>
</dbReference>
<name>A0A517YFT3_9BACT</name>
<dbReference type="GO" id="GO:0016787">
    <property type="term" value="F:hydrolase activity"/>
    <property type="evidence" value="ECO:0007669"/>
    <property type="project" value="InterPro"/>
</dbReference>
<organism evidence="3 4">
    <name type="scientific">Anatilimnocola aggregata</name>
    <dbReference type="NCBI Taxonomy" id="2528021"/>
    <lineage>
        <taxon>Bacteria</taxon>
        <taxon>Pseudomonadati</taxon>
        <taxon>Planctomycetota</taxon>
        <taxon>Planctomycetia</taxon>
        <taxon>Pirellulales</taxon>
        <taxon>Pirellulaceae</taxon>
        <taxon>Anatilimnocola</taxon>
    </lineage>
</organism>
<dbReference type="Proteomes" id="UP000315017">
    <property type="component" value="Chromosome"/>
</dbReference>
<reference evidence="3 4" key="1">
    <citation type="submission" date="2019-02" db="EMBL/GenBank/DDBJ databases">
        <title>Deep-cultivation of Planctomycetes and their phenomic and genomic characterization uncovers novel biology.</title>
        <authorList>
            <person name="Wiegand S."/>
            <person name="Jogler M."/>
            <person name="Boedeker C."/>
            <person name="Pinto D."/>
            <person name="Vollmers J."/>
            <person name="Rivas-Marin E."/>
            <person name="Kohn T."/>
            <person name="Peeters S.H."/>
            <person name="Heuer A."/>
            <person name="Rast P."/>
            <person name="Oberbeckmann S."/>
            <person name="Bunk B."/>
            <person name="Jeske O."/>
            <person name="Meyerdierks A."/>
            <person name="Storesund J.E."/>
            <person name="Kallscheuer N."/>
            <person name="Luecker S."/>
            <person name="Lage O.M."/>
            <person name="Pohl T."/>
            <person name="Merkel B.J."/>
            <person name="Hornburger P."/>
            <person name="Mueller R.-W."/>
            <person name="Bruemmer F."/>
            <person name="Labrenz M."/>
            <person name="Spormann A.M."/>
            <person name="Op den Camp H."/>
            <person name="Overmann J."/>
            <person name="Amann R."/>
            <person name="Jetten M.S.M."/>
            <person name="Mascher T."/>
            <person name="Medema M.H."/>
            <person name="Devos D.P."/>
            <person name="Kaster A.-K."/>
            <person name="Ovreas L."/>
            <person name="Rohde M."/>
            <person name="Galperin M.Y."/>
            <person name="Jogler C."/>
        </authorList>
    </citation>
    <scope>NUCLEOTIDE SEQUENCE [LARGE SCALE GENOMIC DNA]</scope>
    <source>
        <strain evidence="3 4">ETA_A8</strain>
    </source>
</reference>
<protein>
    <recommendedName>
        <fullName evidence="2">3-keto-alpha-glucoside-1,2-lyase/3-keto-2-hydroxy-glucal hydratase domain-containing protein</fullName>
    </recommendedName>
</protein>
<evidence type="ECO:0000256" key="1">
    <source>
        <dbReference type="SAM" id="SignalP"/>
    </source>
</evidence>
<dbReference type="EMBL" id="CP036274">
    <property type="protein sequence ID" value="QDU29032.1"/>
    <property type="molecule type" value="Genomic_DNA"/>
</dbReference>